<gene>
    <name evidence="1" type="ORF">ACFO0C_46100</name>
</gene>
<comment type="caution">
    <text evidence="1">The sequence shown here is derived from an EMBL/GenBank/DDBJ whole genome shotgun (WGS) entry which is preliminary data.</text>
</comment>
<reference evidence="2" key="1">
    <citation type="journal article" date="2019" name="Int. J. Syst. Evol. Microbiol.">
        <title>The Global Catalogue of Microorganisms (GCM) 10K type strain sequencing project: providing services to taxonomists for standard genome sequencing and annotation.</title>
        <authorList>
            <consortium name="The Broad Institute Genomics Platform"/>
            <consortium name="The Broad Institute Genome Sequencing Center for Infectious Disease"/>
            <person name="Wu L."/>
            <person name="Ma J."/>
        </authorList>
    </citation>
    <scope>NUCLEOTIDE SEQUENCE [LARGE SCALE GENOMIC DNA]</scope>
    <source>
        <strain evidence="2">TBRC 5832</strain>
    </source>
</reference>
<dbReference type="Proteomes" id="UP001595867">
    <property type="component" value="Unassembled WGS sequence"/>
</dbReference>
<dbReference type="EMBL" id="JBHSBL010000035">
    <property type="protein sequence ID" value="MFC4072347.1"/>
    <property type="molecule type" value="Genomic_DNA"/>
</dbReference>
<organism evidence="1 2">
    <name type="scientific">Actinoplanes subglobosus</name>
    <dbReference type="NCBI Taxonomy" id="1547892"/>
    <lineage>
        <taxon>Bacteria</taxon>
        <taxon>Bacillati</taxon>
        <taxon>Actinomycetota</taxon>
        <taxon>Actinomycetes</taxon>
        <taxon>Micromonosporales</taxon>
        <taxon>Micromonosporaceae</taxon>
        <taxon>Actinoplanes</taxon>
    </lineage>
</organism>
<dbReference type="RefSeq" id="WP_378073225.1">
    <property type="nucleotide sequence ID" value="NZ_JBHSBL010000035.1"/>
</dbReference>
<evidence type="ECO:0000313" key="1">
    <source>
        <dbReference type="EMBL" id="MFC4072347.1"/>
    </source>
</evidence>
<protein>
    <recommendedName>
        <fullName evidence="3">DUF2191 domain-containing protein</fullName>
    </recommendedName>
</protein>
<proteinExistence type="predicted"/>
<sequence length="64" mass="7096">MVKRLVEVDREALEEAAAFLGTSGVQETVTAALAEIAALYLRVRAHEDELAERRGDHPVSENYQ</sequence>
<evidence type="ECO:0008006" key="3">
    <source>
        <dbReference type="Google" id="ProtNLM"/>
    </source>
</evidence>
<evidence type="ECO:0000313" key="2">
    <source>
        <dbReference type="Proteomes" id="UP001595867"/>
    </source>
</evidence>
<accession>A0ABV8J7A5</accession>
<name>A0ABV8J7A5_9ACTN</name>
<keyword evidence="2" id="KW-1185">Reference proteome</keyword>